<protein>
    <recommendedName>
        <fullName evidence="2">TFIIB-type domain-containing protein</fullName>
    </recommendedName>
</protein>
<dbReference type="Gene3D" id="2.20.25.10">
    <property type="match status" value="1"/>
</dbReference>
<evidence type="ECO:0000313" key="3">
    <source>
        <dbReference type="EMBL" id="MUN28614.1"/>
    </source>
</evidence>
<accession>A0A6A9QIW8</accession>
<gene>
    <name evidence="3" type="ORF">GC250_03950</name>
</gene>
<sequence length="169" mass="20040">MEGNRCSFCNSTNLRWDYKNGIIVCENCGSVIEDIIFDEQPVFFNANNFKPLKYKEKKLEKILAQKNKDVSRFFLSKNNSQFNDLFKTYLNQILEKDENLKRTYDKLLKNGILSGKKAKTRIILTIYFSNDDRYKQYLRYIGITDKEYKSIISEIKTKNRIAIMNIINE</sequence>
<proteinExistence type="predicted"/>
<dbReference type="PROSITE" id="PS51134">
    <property type="entry name" value="ZF_TFIIB"/>
    <property type="match status" value="1"/>
</dbReference>
<keyword evidence="1" id="KW-0863">Zinc-finger</keyword>
<keyword evidence="1" id="KW-0862">Zinc</keyword>
<evidence type="ECO:0000259" key="2">
    <source>
        <dbReference type="PROSITE" id="PS51134"/>
    </source>
</evidence>
<dbReference type="AlphaFoldDB" id="A0A6A9QIW8"/>
<dbReference type="InterPro" id="IPR013137">
    <property type="entry name" value="Znf_TFIIB"/>
</dbReference>
<dbReference type="Proteomes" id="UP000470772">
    <property type="component" value="Unassembled WGS sequence"/>
</dbReference>
<evidence type="ECO:0000313" key="4">
    <source>
        <dbReference type="Proteomes" id="UP000470772"/>
    </source>
</evidence>
<dbReference type="Pfam" id="PF08271">
    <property type="entry name" value="Zn_Ribbon_TF"/>
    <property type="match status" value="1"/>
</dbReference>
<keyword evidence="4" id="KW-1185">Reference proteome</keyword>
<dbReference type="RefSeq" id="WP_156016340.1">
    <property type="nucleotide sequence ID" value="NZ_WGGD01000005.1"/>
</dbReference>
<comment type="caution">
    <text evidence="3">The sequence shown here is derived from an EMBL/GenBank/DDBJ whole genome shotgun (WGS) entry which is preliminary data.</text>
</comment>
<name>A0A6A9QIW8_SULME</name>
<feature type="domain" description="TFIIB-type" evidence="2">
    <location>
        <begin position="2"/>
        <end position="33"/>
    </location>
</feature>
<dbReference type="EMBL" id="WGGD01000005">
    <property type="protein sequence ID" value="MUN28614.1"/>
    <property type="molecule type" value="Genomic_DNA"/>
</dbReference>
<evidence type="ECO:0000256" key="1">
    <source>
        <dbReference type="PROSITE-ProRule" id="PRU00469"/>
    </source>
</evidence>
<dbReference type="GO" id="GO:0008270">
    <property type="term" value="F:zinc ion binding"/>
    <property type="evidence" value="ECO:0007669"/>
    <property type="project" value="UniProtKB-KW"/>
</dbReference>
<organism evidence="3 4">
    <name type="scientific">Sulfuracidifex metallicus DSM 6482 = JCM 9184</name>
    <dbReference type="NCBI Taxonomy" id="523847"/>
    <lineage>
        <taxon>Archaea</taxon>
        <taxon>Thermoproteota</taxon>
        <taxon>Thermoprotei</taxon>
        <taxon>Sulfolobales</taxon>
        <taxon>Sulfolobaceae</taxon>
        <taxon>Sulfuracidifex</taxon>
    </lineage>
</organism>
<reference evidence="3 4" key="1">
    <citation type="submission" date="2019-10" db="EMBL/GenBank/DDBJ databases">
        <title>Sequencing and Assembly of Multiple Reported Metal-Biooxidizing Members of the Extremely Thermoacidophilic Archaeal Family Sulfolobaceae.</title>
        <authorList>
            <person name="Counts J.A."/>
            <person name="Kelly R.M."/>
        </authorList>
    </citation>
    <scope>NUCLEOTIDE SEQUENCE [LARGE SCALE GENOMIC DNA]</scope>
    <source>
        <strain evidence="3 4">DSM 6482</strain>
    </source>
</reference>
<dbReference type="SUPFAM" id="SSF57783">
    <property type="entry name" value="Zinc beta-ribbon"/>
    <property type="match status" value="1"/>
</dbReference>
<keyword evidence="1" id="KW-0479">Metal-binding</keyword>